<keyword evidence="4" id="KW-1185">Reference proteome</keyword>
<feature type="transmembrane region" description="Helical" evidence="2">
    <location>
        <begin position="112"/>
        <end position="129"/>
    </location>
</feature>
<keyword evidence="2" id="KW-0472">Membrane</keyword>
<feature type="transmembrane region" description="Helical" evidence="2">
    <location>
        <begin position="135"/>
        <end position="154"/>
    </location>
</feature>
<feature type="transmembrane region" description="Helical" evidence="2">
    <location>
        <begin position="185"/>
        <end position="205"/>
    </location>
</feature>
<feature type="transmembrane region" description="Helical" evidence="2">
    <location>
        <begin position="48"/>
        <end position="71"/>
    </location>
</feature>
<dbReference type="OrthoDB" id="660047at2"/>
<protein>
    <recommendedName>
        <fullName evidence="5">DUF2157 domain-containing protein</fullName>
    </recommendedName>
</protein>
<dbReference type="RefSeq" id="WP_117393858.1">
    <property type="nucleotide sequence ID" value="NZ_QWDC01000004.1"/>
</dbReference>
<feature type="transmembrane region" description="Helical" evidence="2">
    <location>
        <begin position="217"/>
        <end position="240"/>
    </location>
</feature>
<comment type="caution">
    <text evidence="3">The sequence shown here is derived from an EMBL/GenBank/DDBJ whole genome shotgun (WGS) entry which is preliminary data.</text>
</comment>
<dbReference type="Proteomes" id="UP000264217">
    <property type="component" value="Unassembled WGS sequence"/>
</dbReference>
<gene>
    <name evidence="3" type="ORF">D0C36_21900</name>
</gene>
<feature type="transmembrane region" description="Helical" evidence="2">
    <location>
        <begin position="161"/>
        <end position="179"/>
    </location>
</feature>
<feature type="transmembrane region" description="Helical" evidence="2">
    <location>
        <begin position="83"/>
        <end position="100"/>
    </location>
</feature>
<feature type="compositionally biased region" description="Gly residues" evidence="1">
    <location>
        <begin position="379"/>
        <end position="393"/>
    </location>
</feature>
<reference evidence="3 4" key="1">
    <citation type="submission" date="2018-08" db="EMBL/GenBank/DDBJ databases">
        <title>Mucilaginibacter sp. MYSH2.</title>
        <authorList>
            <person name="Seo T."/>
        </authorList>
    </citation>
    <scope>NUCLEOTIDE SEQUENCE [LARGE SCALE GENOMIC DNA]</scope>
    <source>
        <strain evidence="3 4">MYSH2</strain>
    </source>
</reference>
<keyword evidence="2" id="KW-1133">Transmembrane helix</keyword>
<name>A0A372NNB9_9SPHI</name>
<evidence type="ECO:0000256" key="2">
    <source>
        <dbReference type="SAM" id="Phobius"/>
    </source>
</evidence>
<accession>A0A372NNB9</accession>
<proteinExistence type="predicted"/>
<dbReference type="EMBL" id="QWDC01000004">
    <property type="protein sequence ID" value="RFZ90446.1"/>
    <property type="molecule type" value="Genomic_DNA"/>
</dbReference>
<evidence type="ECO:0000313" key="4">
    <source>
        <dbReference type="Proteomes" id="UP000264217"/>
    </source>
</evidence>
<organism evidence="3 4">
    <name type="scientific">Mucilaginibacter conchicola</name>
    <dbReference type="NCBI Taxonomy" id="2303333"/>
    <lineage>
        <taxon>Bacteria</taxon>
        <taxon>Pseudomonadati</taxon>
        <taxon>Bacteroidota</taxon>
        <taxon>Sphingobacteriia</taxon>
        <taxon>Sphingobacteriales</taxon>
        <taxon>Sphingobacteriaceae</taxon>
        <taxon>Mucilaginibacter</taxon>
    </lineage>
</organism>
<evidence type="ECO:0000256" key="1">
    <source>
        <dbReference type="SAM" id="MobiDB-lite"/>
    </source>
</evidence>
<evidence type="ECO:0000313" key="3">
    <source>
        <dbReference type="EMBL" id="RFZ90446.1"/>
    </source>
</evidence>
<evidence type="ECO:0008006" key="5">
    <source>
        <dbReference type="Google" id="ProtNLM"/>
    </source>
</evidence>
<sequence>MIIYNKLWLDNLQVVDQLQADHEDGYITKEEFVAIKQKYLVGFYLPKIVGRVGFFILTLIAIALSTGLVSLMAATGEFIESPYWWLFLSFAYYACTELMTKGNKYFHSGIDNALLYYSAGLFTFSIVWACNDPANWGIGYIPQFVILLIAAIFLTLRFADVILAICSCISFFSLIYFTWAKTGSFGLATMPFVMMIAAGAAYFVLTKMRKDDKNTYYHTCIDVARCAALVVLYLAGNYFVVNRLNNELHGLDDSHTQVQLGFFFWAWTMLMPLVLIALGVTKRNRLLLRLGIIIVAAAVATFRNYYHLLPIEAMLTLAGAILLLLAYTVIKYLKTPKHGVTYAELSKASDWDKLNIEGFIISQTATQTPNIDTGQQTTFGGGTGGGGGSSDSF</sequence>
<feature type="transmembrane region" description="Helical" evidence="2">
    <location>
        <begin position="311"/>
        <end position="330"/>
    </location>
</feature>
<keyword evidence="2" id="KW-0812">Transmembrane</keyword>
<feature type="region of interest" description="Disordered" evidence="1">
    <location>
        <begin position="369"/>
        <end position="393"/>
    </location>
</feature>
<feature type="transmembrane region" description="Helical" evidence="2">
    <location>
        <begin position="260"/>
        <end position="279"/>
    </location>
</feature>
<dbReference type="AlphaFoldDB" id="A0A372NNB9"/>
<feature type="transmembrane region" description="Helical" evidence="2">
    <location>
        <begin position="286"/>
        <end position="305"/>
    </location>
</feature>